<dbReference type="AlphaFoldDB" id="X0X3J4"/>
<protein>
    <submittedName>
        <fullName evidence="1">Uncharacterized protein</fullName>
    </submittedName>
</protein>
<accession>X0X3J4</accession>
<comment type="caution">
    <text evidence="1">The sequence shown here is derived from an EMBL/GenBank/DDBJ whole genome shotgun (WGS) entry which is preliminary data.</text>
</comment>
<sequence>MITLLVCPECGRVKKHQDWVKIETSFSDFVERVLRDGINELLLESQLCPHCIESLKPVG</sequence>
<proteinExistence type="predicted"/>
<evidence type="ECO:0000313" key="1">
    <source>
        <dbReference type="EMBL" id="GAG19566.1"/>
    </source>
</evidence>
<dbReference type="EMBL" id="BARS01035528">
    <property type="protein sequence ID" value="GAG19566.1"/>
    <property type="molecule type" value="Genomic_DNA"/>
</dbReference>
<reference evidence="1" key="1">
    <citation type="journal article" date="2014" name="Front. Microbiol.">
        <title>High frequency of phylogenetically diverse reductive dehalogenase-homologous genes in deep subseafloor sedimentary metagenomes.</title>
        <authorList>
            <person name="Kawai M."/>
            <person name="Futagami T."/>
            <person name="Toyoda A."/>
            <person name="Takaki Y."/>
            <person name="Nishi S."/>
            <person name="Hori S."/>
            <person name="Arai W."/>
            <person name="Tsubouchi T."/>
            <person name="Morono Y."/>
            <person name="Uchiyama I."/>
            <person name="Ito T."/>
            <person name="Fujiyama A."/>
            <person name="Inagaki F."/>
            <person name="Takami H."/>
        </authorList>
    </citation>
    <scope>NUCLEOTIDE SEQUENCE</scope>
    <source>
        <strain evidence="1">Expedition CK06-06</strain>
    </source>
</reference>
<organism evidence="1">
    <name type="scientific">marine sediment metagenome</name>
    <dbReference type="NCBI Taxonomy" id="412755"/>
    <lineage>
        <taxon>unclassified sequences</taxon>
        <taxon>metagenomes</taxon>
        <taxon>ecological metagenomes</taxon>
    </lineage>
</organism>
<name>X0X3J4_9ZZZZ</name>
<gene>
    <name evidence="1" type="ORF">S01H1_54731</name>
</gene>